<keyword evidence="5" id="KW-1185">Reference proteome</keyword>
<dbReference type="Pfam" id="PF05175">
    <property type="entry name" value="MTS"/>
    <property type="match status" value="1"/>
</dbReference>
<sequence>MSEHYYSSEPRAKSQERAIEAELRGSHFRFTADRGVFAKDSIDYGTRLLIETAEVPAGATVLDLGCGYGPVGIAIAHTVVDSLVTMVDVNQRALELARRNADRNGVGERITVCESDGLEELSEQRFDAVITNPPIRSGKETVHRLFTESHECLTSGGVLWVVIRKQHGGPSAKTRLEELFSTVERAVQKKGFWILKAKKEA</sequence>
<reference evidence="4 5" key="1">
    <citation type="submission" date="2016-10" db="EMBL/GenBank/DDBJ databases">
        <authorList>
            <person name="de Groot N.N."/>
        </authorList>
    </citation>
    <scope>NUCLEOTIDE SEQUENCE [LARGE SCALE GENOMIC DNA]</scope>
    <source>
        <strain evidence="4 5">DSM 45610</strain>
    </source>
</reference>
<dbReference type="EMBL" id="FNNQ01000007">
    <property type="protein sequence ID" value="SDW89530.1"/>
    <property type="molecule type" value="Genomic_DNA"/>
</dbReference>
<evidence type="ECO:0000256" key="2">
    <source>
        <dbReference type="ARBA" id="ARBA00022679"/>
    </source>
</evidence>
<name>A0A1H2X9K0_9BACL</name>
<dbReference type="InterPro" id="IPR046977">
    <property type="entry name" value="RsmC/RlmG"/>
</dbReference>
<organism evidence="4 5">
    <name type="scientific">Marininema mesophilum</name>
    <dbReference type="NCBI Taxonomy" id="1048340"/>
    <lineage>
        <taxon>Bacteria</taxon>
        <taxon>Bacillati</taxon>
        <taxon>Bacillota</taxon>
        <taxon>Bacilli</taxon>
        <taxon>Bacillales</taxon>
        <taxon>Thermoactinomycetaceae</taxon>
        <taxon>Marininema</taxon>
    </lineage>
</organism>
<dbReference type="InterPro" id="IPR007848">
    <property type="entry name" value="Small_mtfrase_dom"/>
</dbReference>
<dbReference type="Gene3D" id="3.40.50.150">
    <property type="entry name" value="Vaccinia Virus protein VP39"/>
    <property type="match status" value="1"/>
</dbReference>
<accession>A0A1H2X9K0</accession>
<proteinExistence type="predicted"/>
<keyword evidence="2 4" id="KW-0808">Transferase</keyword>
<dbReference type="PANTHER" id="PTHR47816:SF4">
    <property type="entry name" value="RIBOSOMAL RNA SMALL SUBUNIT METHYLTRANSFERASE C"/>
    <property type="match status" value="1"/>
</dbReference>
<dbReference type="AlphaFoldDB" id="A0A1H2X9K0"/>
<dbReference type="SUPFAM" id="SSF53335">
    <property type="entry name" value="S-adenosyl-L-methionine-dependent methyltransferases"/>
    <property type="match status" value="1"/>
</dbReference>
<dbReference type="GO" id="GO:0032259">
    <property type="term" value="P:methylation"/>
    <property type="evidence" value="ECO:0007669"/>
    <property type="project" value="UniProtKB-KW"/>
</dbReference>
<dbReference type="CDD" id="cd02440">
    <property type="entry name" value="AdoMet_MTases"/>
    <property type="match status" value="1"/>
</dbReference>
<dbReference type="InterPro" id="IPR029063">
    <property type="entry name" value="SAM-dependent_MTases_sf"/>
</dbReference>
<feature type="domain" description="Methyltransferase small" evidence="3">
    <location>
        <begin position="28"/>
        <end position="196"/>
    </location>
</feature>
<evidence type="ECO:0000313" key="4">
    <source>
        <dbReference type="EMBL" id="SDW89530.1"/>
    </source>
</evidence>
<dbReference type="STRING" id="1048340.SAMN05444487_107134"/>
<evidence type="ECO:0000259" key="3">
    <source>
        <dbReference type="Pfam" id="PF05175"/>
    </source>
</evidence>
<evidence type="ECO:0000256" key="1">
    <source>
        <dbReference type="ARBA" id="ARBA00022603"/>
    </source>
</evidence>
<dbReference type="OrthoDB" id="9764961at2"/>
<evidence type="ECO:0000313" key="5">
    <source>
        <dbReference type="Proteomes" id="UP000198534"/>
    </source>
</evidence>
<dbReference type="Proteomes" id="UP000198534">
    <property type="component" value="Unassembled WGS sequence"/>
</dbReference>
<gene>
    <name evidence="4" type="ORF">SAMN05444487_107134</name>
</gene>
<dbReference type="GO" id="GO:0008757">
    <property type="term" value="F:S-adenosylmethionine-dependent methyltransferase activity"/>
    <property type="evidence" value="ECO:0007669"/>
    <property type="project" value="InterPro"/>
</dbReference>
<dbReference type="RefSeq" id="WP_091739263.1">
    <property type="nucleotide sequence ID" value="NZ_FNNQ01000007.1"/>
</dbReference>
<protein>
    <submittedName>
        <fullName evidence="4">16S rRNA (Guanine1207-N2)-methyltransferase</fullName>
    </submittedName>
</protein>
<keyword evidence="1 4" id="KW-0489">Methyltransferase</keyword>
<dbReference type="PANTHER" id="PTHR47816">
    <property type="entry name" value="RIBOSOMAL RNA SMALL SUBUNIT METHYLTRANSFERASE C"/>
    <property type="match status" value="1"/>
</dbReference>